<proteinExistence type="predicted"/>
<comment type="caution">
    <text evidence="1">The sequence shown here is derived from an EMBL/GenBank/DDBJ whole genome shotgun (WGS) entry which is preliminary data.</text>
</comment>
<name>L7KTK2_9ACTN</name>
<evidence type="ECO:0000313" key="1">
    <source>
        <dbReference type="EMBL" id="GAC51292.1"/>
    </source>
</evidence>
<organism evidence="1 2">
    <name type="scientific">Gordonia aichiensis NBRC 108223</name>
    <dbReference type="NCBI Taxonomy" id="1220583"/>
    <lineage>
        <taxon>Bacteria</taxon>
        <taxon>Bacillati</taxon>
        <taxon>Actinomycetota</taxon>
        <taxon>Actinomycetes</taxon>
        <taxon>Mycobacteriales</taxon>
        <taxon>Gordoniaceae</taxon>
        <taxon>Gordonia</taxon>
    </lineage>
</organism>
<protein>
    <submittedName>
        <fullName evidence="1">Uncharacterized protein</fullName>
    </submittedName>
</protein>
<evidence type="ECO:0000313" key="2">
    <source>
        <dbReference type="Proteomes" id="UP000010988"/>
    </source>
</evidence>
<dbReference type="EMBL" id="BANR01000075">
    <property type="protein sequence ID" value="GAC51292.1"/>
    <property type="molecule type" value="Genomic_DNA"/>
</dbReference>
<dbReference type="AlphaFoldDB" id="L7KTK2"/>
<dbReference type="Proteomes" id="UP000010988">
    <property type="component" value="Unassembled WGS sequence"/>
</dbReference>
<reference evidence="1 2" key="1">
    <citation type="submission" date="2012-12" db="EMBL/GenBank/DDBJ databases">
        <title>Whole genome shotgun sequence of Gordonia aichiensis NBRC 108223.</title>
        <authorList>
            <person name="Isaki-Nakamura S."/>
            <person name="Hosoyama A."/>
            <person name="Tsuchikane K."/>
            <person name="Ando Y."/>
            <person name="Baba S."/>
            <person name="Ohji S."/>
            <person name="Hamada M."/>
            <person name="Tamura T."/>
            <person name="Yamazoe A."/>
            <person name="Yamazaki S."/>
            <person name="Fujita N."/>
        </authorList>
    </citation>
    <scope>NUCLEOTIDE SEQUENCE [LARGE SCALE GENOMIC DNA]</scope>
    <source>
        <strain evidence="1 2">NBRC 108223</strain>
    </source>
</reference>
<accession>L7KTK2</accession>
<keyword evidence="2" id="KW-1185">Reference proteome</keyword>
<sequence>MVGCGVDPGRSDGLIGTQKAEAVVGKLSVEVCVKLLAGDALMGNSVDVDLADGCGADVA</sequence>
<gene>
    <name evidence="1" type="ORF">GOACH_75_00010</name>
</gene>